<reference evidence="1 2" key="1">
    <citation type="journal article" date="2024" name="G3 (Bethesda)">
        <title>Genome assembly of Hibiscus sabdariffa L. provides insights into metabolisms of medicinal natural products.</title>
        <authorList>
            <person name="Kim T."/>
        </authorList>
    </citation>
    <scope>NUCLEOTIDE SEQUENCE [LARGE SCALE GENOMIC DNA]</scope>
    <source>
        <strain evidence="1">TK-2024</strain>
        <tissue evidence="1">Old leaves</tissue>
    </source>
</reference>
<accession>A0ABR2ENY1</accession>
<evidence type="ECO:0000313" key="1">
    <source>
        <dbReference type="EMBL" id="KAK8563586.1"/>
    </source>
</evidence>
<proteinExistence type="predicted"/>
<keyword evidence="2" id="KW-1185">Reference proteome</keyword>
<dbReference type="Proteomes" id="UP001472677">
    <property type="component" value="Unassembled WGS sequence"/>
</dbReference>
<protein>
    <submittedName>
        <fullName evidence="1">Uncharacterized protein</fullName>
    </submittedName>
</protein>
<sequence>MALRDTWDSFWRKKHFDDKRIAIGLSQNHSDQRNAQKQYPKLLSKLIDLHIGDNVFQIRVVEMEEAIGLICDCCCGIDVESTREDTNVASSSGCKEVDELKTMTHEVVATDSLNDTVVGDTFNDNSVDNTVLAKLATILILNSSHLERI</sequence>
<evidence type="ECO:0000313" key="2">
    <source>
        <dbReference type="Proteomes" id="UP001472677"/>
    </source>
</evidence>
<name>A0ABR2ENY1_9ROSI</name>
<gene>
    <name evidence="1" type="ORF">V6N12_035732</name>
</gene>
<dbReference type="EMBL" id="JBBPBM010000011">
    <property type="protein sequence ID" value="KAK8563586.1"/>
    <property type="molecule type" value="Genomic_DNA"/>
</dbReference>
<comment type="caution">
    <text evidence="1">The sequence shown here is derived from an EMBL/GenBank/DDBJ whole genome shotgun (WGS) entry which is preliminary data.</text>
</comment>
<organism evidence="1 2">
    <name type="scientific">Hibiscus sabdariffa</name>
    <name type="common">roselle</name>
    <dbReference type="NCBI Taxonomy" id="183260"/>
    <lineage>
        <taxon>Eukaryota</taxon>
        <taxon>Viridiplantae</taxon>
        <taxon>Streptophyta</taxon>
        <taxon>Embryophyta</taxon>
        <taxon>Tracheophyta</taxon>
        <taxon>Spermatophyta</taxon>
        <taxon>Magnoliopsida</taxon>
        <taxon>eudicotyledons</taxon>
        <taxon>Gunneridae</taxon>
        <taxon>Pentapetalae</taxon>
        <taxon>rosids</taxon>
        <taxon>malvids</taxon>
        <taxon>Malvales</taxon>
        <taxon>Malvaceae</taxon>
        <taxon>Malvoideae</taxon>
        <taxon>Hibiscus</taxon>
    </lineage>
</organism>